<feature type="compositionally biased region" description="Basic and acidic residues" evidence="10">
    <location>
        <begin position="99"/>
        <end position="108"/>
    </location>
</feature>
<dbReference type="GO" id="GO:0043952">
    <property type="term" value="P:protein transport by the Sec complex"/>
    <property type="evidence" value="ECO:0007669"/>
    <property type="project" value="UniProtKB-UniRule"/>
</dbReference>
<dbReference type="HAMAP" id="MF_00422">
    <property type="entry name" value="SecE"/>
    <property type="match status" value="1"/>
</dbReference>
<keyword evidence="5 9" id="KW-0653">Protein transport</keyword>
<reference evidence="11 12" key="1">
    <citation type="submission" date="2018-10" db="EMBL/GenBank/DDBJ databases">
        <title>Sequencing the genomes of 1000 actinobacteria strains.</title>
        <authorList>
            <person name="Klenk H.-P."/>
        </authorList>
    </citation>
    <scope>NUCLEOTIDE SEQUENCE [LARGE SCALE GENOMIC DNA]</scope>
    <source>
        <strain evidence="11 12">DSM 44343</strain>
    </source>
</reference>
<gene>
    <name evidence="9" type="primary">secE</name>
    <name evidence="11" type="ORF">DFJ75_1046</name>
</gene>
<comment type="subcellular location">
    <subcellularLocation>
        <location evidence="9">Cell membrane</location>
        <topology evidence="9">Single-pass membrane protein</topology>
    </subcellularLocation>
    <subcellularLocation>
        <location evidence="1">Membrane</location>
    </subcellularLocation>
</comment>
<feature type="compositionally biased region" description="Acidic residues" evidence="10">
    <location>
        <begin position="35"/>
        <end position="61"/>
    </location>
</feature>
<protein>
    <recommendedName>
        <fullName evidence="9">Protein translocase subunit SecE</fullName>
    </recommendedName>
</protein>
<keyword evidence="4 9" id="KW-0812">Transmembrane</keyword>
<comment type="caution">
    <text evidence="11">The sequence shown here is derived from an EMBL/GenBank/DDBJ whole genome shotgun (WGS) entry which is preliminary data.</text>
</comment>
<evidence type="ECO:0000256" key="6">
    <source>
        <dbReference type="ARBA" id="ARBA00022989"/>
    </source>
</evidence>
<accession>A0A495JZB2</accession>
<feature type="compositionally biased region" description="Basic and acidic residues" evidence="10">
    <location>
        <begin position="9"/>
        <end position="31"/>
    </location>
</feature>
<evidence type="ECO:0000256" key="4">
    <source>
        <dbReference type="ARBA" id="ARBA00022692"/>
    </source>
</evidence>
<evidence type="ECO:0000256" key="7">
    <source>
        <dbReference type="ARBA" id="ARBA00023010"/>
    </source>
</evidence>
<keyword evidence="8 9" id="KW-0472">Membrane</keyword>
<dbReference type="AlphaFoldDB" id="A0A315S4V8"/>
<dbReference type="GO" id="GO:0008320">
    <property type="term" value="F:protein transmembrane transporter activity"/>
    <property type="evidence" value="ECO:0007669"/>
    <property type="project" value="UniProtKB-UniRule"/>
</dbReference>
<evidence type="ECO:0000256" key="1">
    <source>
        <dbReference type="ARBA" id="ARBA00004370"/>
    </source>
</evidence>
<keyword evidence="7 9" id="KW-0811">Translocation</keyword>
<dbReference type="EMBL" id="RBKV01000001">
    <property type="protein sequence ID" value="RKR94251.1"/>
    <property type="molecule type" value="Genomic_DNA"/>
</dbReference>
<evidence type="ECO:0000313" key="12">
    <source>
        <dbReference type="Proteomes" id="UP000274762"/>
    </source>
</evidence>
<sequence length="183" mass="20528">MPRHIACRRTSDFSHERIKLSKRDRAERAKSAAESNDEVEVDTSVDGEAGSVDESDAENVSDGDTQTAARPTGKRSPRGKRTNLTKSDDDDSAGSAVATKEKTKDKKKDGKRKRVRPEDSHNPFIRLWIFLKQVVSELKKVIWPTRKQLIQYTIVVLIFVIIMVAFISGLDLGFAKAVLWLFG</sequence>
<evidence type="ECO:0000256" key="3">
    <source>
        <dbReference type="ARBA" id="ARBA00022475"/>
    </source>
</evidence>
<dbReference type="InterPro" id="IPR005807">
    <property type="entry name" value="SecE_bac"/>
</dbReference>
<keyword evidence="3 9" id="KW-1003">Cell membrane</keyword>
<feature type="compositionally biased region" description="Basic residues" evidence="10">
    <location>
        <begin position="72"/>
        <end position="83"/>
    </location>
</feature>
<evidence type="ECO:0000256" key="9">
    <source>
        <dbReference type="HAMAP-Rule" id="MF_00422"/>
    </source>
</evidence>
<dbReference type="GO" id="GO:0005886">
    <property type="term" value="C:plasma membrane"/>
    <property type="evidence" value="ECO:0007669"/>
    <property type="project" value="UniProtKB-SubCell"/>
</dbReference>
<keyword evidence="2 9" id="KW-0813">Transport</keyword>
<name>A0A315S4V8_WILMA</name>
<keyword evidence="6 9" id="KW-1133">Transmembrane helix</keyword>
<dbReference type="PROSITE" id="PS01067">
    <property type="entry name" value="SECE_SEC61G"/>
    <property type="match status" value="1"/>
</dbReference>
<evidence type="ECO:0000256" key="5">
    <source>
        <dbReference type="ARBA" id="ARBA00022927"/>
    </source>
</evidence>
<comment type="subunit">
    <text evidence="9">Component of the Sec protein translocase complex. Heterotrimer consisting of SecY, SecE and SecG subunits. The heterotrimers can form oligomers, although 1 heterotrimer is thought to be able to translocate proteins. Interacts with the ribosome. Interacts with SecDF, and other proteins may be involved. Interacts with SecA.</text>
</comment>
<dbReference type="NCBIfam" id="TIGR00964">
    <property type="entry name" value="secE_bact"/>
    <property type="match status" value="1"/>
</dbReference>
<comment type="similarity">
    <text evidence="9">Belongs to the SecE/SEC61-gamma family.</text>
</comment>
<evidence type="ECO:0000256" key="8">
    <source>
        <dbReference type="ARBA" id="ARBA00023136"/>
    </source>
</evidence>
<feature type="region of interest" description="Disordered" evidence="10">
    <location>
        <begin position="1"/>
        <end position="117"/>
    </location>
</feature>
<dbReference type="Pfam" id="PF00584">
    <property type="entry name" value="SecE"/>
    <property type="match status" value="1"/>
</dbReference>
<dbReference type="GO" id="GO:0065002">
    <property type="term" value="P:intracellular protein transmembrane transport"/>
    <property type="evidence" value="ECO:0007669"/>
    <property type="project" value="UniProtKB-UniRule"/>
</dbReference>
<comment type="function">
    <text evidence="9">Essential subunit of the Sec protein translocation channel SecYEG. Clamps together the 2 halves of SecY. May contact the channel plug during translocation.</text>
</comment>
<accession>A0A315S4V8</accession>
<dbReference type="InterPro" id="IPR038379">
    <property type="entry name" value="SecE_sf"/>
</dbReference>
<dbReference type="Proteomes" id="UP000274762">
    <property type="component" value="Unassembled WGS sequence"/>
</dbReference>
<organism evidence="11 12">
    <name type="scientific">Williamsia marianensis</name>
    <dbReference type="NCBI Taxonomy" id="85044"/>
    <lineage>
        <taxon>Bacteria</taxon>
        <taxon>Bacillati</taxon>
        <taxon>Actinomycetota</taxon>
        <taxon>Actinomycetes</taxon>
        <taxon>Mycobacteriales</taxon>
        <taxon>Nocardiaceae</taxon>
        <taxon>Williamsia</taxon>
    </lineage>
</organism>
<proteinExistence type="inferred from homology"/>
<dbReference type="GO" id="GO:0009306">
    <property type="term" value="P:protein secretion"/>
    <property type="evidence" value="ECO:0007669"/>
    <property type="project" value="UniProtKB-UniRule"/>
</dbReference>
<dbReference type="GO" id="GO:0006605">
    <property type="term" value="P:protein targeting"/>
    <property type="evidence" value="ECO:0007669"/>
    <property type="project" value="UniProtKB-UniRule"/>
</dbReference>
<dbReference type="PANTHER" id="PTHR33910">
    <property type="entry name" value="PROTEIN TRANSLOCASE SUBUNIT SECE"/>
    <property type="match status" value="1"/>
</dbReference>
<evidence type="ECO:0000256" key="2">
    <source>
        <dbReference type="ARBA" id="ARBA00022448"/>
    </source>
</evidence>
<feature type="transmembrane region" description="Helical" evidence="9">
    <location>
        <begin position="149"/>
        <end position="170"/>
    </location>
</feature>
<evidence type="ECO:0000313" key="11">
    <source>
        <dbReference type="EMBL" id="RKR94251.1"/>
    </source>
</evidence>
<evidence type="ECO:0000256" key="10">
    <source>
        <dbReference type="SAM" id="MobiDB-lite"/>
    </source>
</evidence>
<dbReference type="PANTHER" id="PTHR33910:SF1">
    <property type="entry name" value="PROTEIN TRANSLOCASE SUBUNIT SECE"/>
    <property type="match status" value="1"/>
</dbReference>
<dbReference type="InterPro" id="IPR001901">
    <property type="entry name" value="Translocase_SecE/Sec61-g"/>
</dbReference>
<dbReference type="Gene3D" id="1.20.5.1030">
    <property type="entry name" value="Preprotein translocase secy subunit"/>
    <property type="match status" value="1"/>
</dbReference>